<dbReference type="AlphaFoldDB" id="A0A859DR70"/>
<proteinExistence type="predicted"/>
<reference evidence="3" key="2">
    <citation type="journal article" date="2021" name="Appl. Environ. Microbiol.">
        <title>Adaptability of a Caproate-Producing Bacterium Contributes to Its Dominance in an Anaerobic Fermentation System.</title>
        <authorList>
            <person name="Wang H."/>
            <person name="Gu Y."/>
            <person name="Zhou W."/>
            <person name="Zhao D."/>
            <person name="Qiao Z."/>
            <person name="Zheng J."/>
            <person name="Gao J."/>
            <person name="Chen X."/>
            <person name="Ren C."/>
            <person name="Xu Y."/>
        </authorList>
    </citation>
    <scope>NUCLEOTIDE SEQUENCE</scope>
    <source>
        <strain evidence="3">JNU-WLY1368</strain>
    </source>
</reference>
<evidence type="ECO:0000313" key="4">
    <source>
        <dbReference type="Proteomes" id="UP000501316"/>
    </source>
</evidence>
<keyword evidence="5" id="KW-1185">Reference proteome</keyword>
<evidence type="ECO:0000313" key="3">
    <source>
        <dbReference type="EMBL" id="QKO30036.1"/>
    </source>
</evidence>
<dbReference type="Proteomes" id="UP000509623">
    <property type="component" value="Chromosome"/>
</dbReference>
<reference evidence="3" key="3">
    <citation type="journal article" date="2022" name="Int. J. Syst. Evol. Microbiol.">
        <title>Caproicibacterium lactatifermentans sp. nov., isolated from pit clay used for the production of Chinese strong aroma-type liquor.</title>
        <authorList>
            <person name="Wang H."/>
            <person name="Gu Y."/>
            <person name="Zhao D."/>
            <person name="Qiao Z."/>
            <person name="Zheng J."/>
            <person name="Gao J."/>
            <person name="Ren C."/>
            <person name="Xu Y."/>
        </authorList>
    </citation>
    <scope>NUCLEOTIDE SEQUENCE</scope>
    <source>
        <strain evidence="3">JNU-WLY1368</strain>
    </source>
</reference>
<dbReference type="InterPro" id="IPR012674">
    <property type="entry name" value="Calycin"/>
</dbReference>
<feature type="compositionally biased region" description="Low complexity" evidence="1">
    <location>
        <begin position="162"/>
        <end position="175"/>
    </location>
</feature>
<name>A0A859DR70_9FIRM</name>
<dbReference type="Pfam" id="PF09148">
    <property type="entry name" value="DUF1934"/>
    <property type="match status" value="1"/>
</dbReference>
<dbReference type="Gene3D" id="2.40.128.20">
    <property type="match status" value="1"/>
</dbReference>
<feature type="region of interest" description="Disordered" evidence="1">
    <location>
        <begin position="150"/>
        <end position="175"/>
    </location>
</feature>
<sequence>MEENYLISIRGRQMVNDQTSEIEVTAFGSYIKKNGKRFITYKEYDKDTNHSQTSVLKVEDSRCITLMRGGMDGTRLILENGKRHMCQYSTEYGQMMLGVYTSNVDNQLTDEGGRLIVNYTLDLNANLSSVNQIYITVKEVDHKNVKIRTAGKGPAAAGNPVSHSQSAGSAGAACQ</sequence>
<dbReference type="EMBL" id="CP046051">
    <property type="protein sequence ID" value="QKN23282.1"/>
    <property type="molecule type" value="Genomic_DNA"/>
</dbReference>
<gene>
    <name evidence="2" type="ORF">GJQ69_01520</name>
    <name evidence="3" type="ORF">GKP14_02830</name>
</gene>
<dbReference type="InterPro" id="IPR015231">
    <property type="entry name" value="DUF1934"/>
</dbReference>
<evidence type="ECO:0000313" key="2">
    <source>
        <dbReference type="EMBL" id="QKN23282.1"/>
    </source>
</evidence>
<organism evidence="2 4">
    <name type="scientific">Caproicibacterium lactatifermentans</name>
    <dbReference type="NCBI Taxonomy" id="2666138"/>
    <lineage>
        <taxon>Bacteria</taxon>
        <taxon>Bacillati</taxon>
        <taxon>Bacillota</taxon>
        <taxon>Clostridia</taxon>
        <taxon>Eubacteriales</taxon>
        <taxon>Oscillospiraceae</taxon>
        <taxon>Caproicibacterium</taxon>
    </lineage>
</organism>
<protein>
    <submittedName>
        <fullName evidence="2">DUF1934 family protein</fullName>
    </submittedName>
</protein>
<dbReference type="Proteomes" id="UP000501316">
    <property type="component" value="Chromosome"/>
</dbReference>
<dbReference type="KEGG" id="clf:GJQ69_01520"/>
<dbReference type="RefSeq" id="WP_086036562.1">
    <property type="nucleotide sequence ID" value="NZ_CP046051.1"/>
</dbReference>
<dbReference type="SUPFAM" id="SSF50814">
    <property type="entry name" value="Lipocalins"/>
    <property type="match status" value="1"/>
</dbReference>
<accession>A0A859DR70</accession>
<dbReference type="EMBL" id="CP046161">
    <property type="protein sequence ID" value="QKO30036.1"/>
    <property type="molecule type" value="Genomic_DNA"/>
</dbReference>
<reference evidence="4 5" key="1">
    <citation type="submission" date="2019-11" db="EMBL/GenBank/DDBJ databases">
        <authorList>
            <person name="Ren C."/>
            <person name="Wang H."/>
            <person name="Xu Y."/>
        </authorList>
    </citation>
    <scope>NUCLEOTIDE SEQUENCE [LARGE SCALE GENOMIC DNA]</scope>
    <source>
        <strain evidence="5">JNU-WLY1368</strain>
        <strain evidence="2 4">LBM 19010</strain>
    </source>
</reference>
<evidence type="ECO:0000256" key="1">
    <source>
        <dbReference type="SAM" id="MobiDB-lite"/>
    </source>
</evidence>
<evidence type="ECO:0000313" key="5">
    <source>
        <dbReference type="Proteomes" id="UP000509623"/>
    </source>
</evidence>